<sequence>MANPQILLADLSAGRCSDTAEVRLLRFWEARNVRRGGELMSIDRLSEGSIYTLSGFDVTRSSPNLRLSDTPFSIRFNNGTSLEKKTASSSGESVCVSIFDSMALAFHTKLDSYGKEPRVIIATSLNPKIVGGSSPSVSSFLFHSAMYSAGSVQSPSGIGVDARVDTDLPRCLADIVGKTYTLQLKLNDFNFSSKHQTFTISRIVPQRALAPMPAFARA</sequence>
<feature type="non-terminal residue" evidence="1">
    <location>
        <position position="1"/>
    </location>
</feature>
<organism evidence="1 2">
    <name type="scientific">Brassica carinata</name>
    <name type="common">Ethiopian mustard</name>
    <name type="synonym">Abyssinian cabbage</name>
    <dbReference type="NCBI Taxonomy" id="52824"/>
    <lineage>
        <taxon>Eukaryota</taxon>
        <taxon>Viridiplantae</taxon>
        <taxon>Streptophyta</taxon>
        <taxon>Embryophyta</taxon>
        <taxon>Tracheophyta</taxon>
        <taxon>Spermatophyta</taxon>
        <taxon>Magnoliopsida</taxon>
        <taxon>eudicotyledons</taxon>
        <taxon>Gunneridae</taxon>
        <taxon>Pentapetalae</taxon>
        <taxon>rosids</taxon>
        <taxon>malvids</taxon>
        <taxon>Brassicales</taxon>
        <taxon>Brassicaceae</taxon>
        <taxon>Brassiceae</taxon>
        <taxon>Brassica</taxon>
    </lineage>
</organism>
<gene>
    <name evidence="1" type="ORF">Bca52824_004375</name>
</gene>
<proteinExistence type="predicted"/>
<evidence type="ECO:0000313" key="2">
    <source>
        <dbReference type="Proteomes" id="UP000886595"/>
    </source>
</evidence>
<comment type="caution">
    <text evidence="1">The sequence shown here is derived from an EMBL/GenBank/DDBJ whole genome shotgun (WGS) entry which is preliminary data.</text>
</comment>
<keyword evidence="2" id="KW-1185">Reference proteome</keyword>
<protein>
    <submittedName>
        <fullName evidence="1">Uncharacterized protein</fullName>
    </submittedName>
</protein>
<name>A0A8X7WQI4_BRACI</name>
<dbReference type="EMBL" id="JAAMPC010000001">
    <property type="protein sequence ID" value="KAG2333195.1"/>
    <property type="molecule type" value="Genomic_DNA"/>
</dbReference>
<evidence type="ECO:0000313" key="1">
    <source>
        <dbReference type="EMBL" id="KAG2333195.1"/>
    </source>
</evidence>
<accession>A0A8X7WQI4</accession>
<reference evidence="1 2" key="1">
    <citation type="submission" date="2020-02" db="EMBL/GenBank/DDBJ databases">
        <authorList>
            <person name="Ma Q."/>
            <person name="Huang Y."/>
            <person name="Song X."/>
            <person name="Pei D."/>
        </authorList>
    </citation>
    <scope>NUCLEOTIDE SEQUENCE [LARGE SCALE GENOMIC DNA]</scope>
    <source>
        <strain evidence="1">Sxm20200214</strain>
        <tissue evidence="1">Leaf</tissue>
    </source>
</reference>
<dbReference type="AlphaFoldDB" id="A0A8X7WQI4"/>
<dbReference type="OrthoDB" id="1931061at2759"/>
<dbReference type="Proteomes" id="UP000886595">
    <property type="component" value="Unassembled WGS sequence"/>
</dbReference>